<evidence type="ECO:0000256" key="2">
    <source>
        <dbReference type="ARBA" id="ARBA00023186"/>
    </source>
</evidence>
<dbReference type="SUPFAM" id="SSF47144">
    <property type="entry name" value="HSC20 (HSCB), C-terminal oligomerisation domain"/>
    <property type="match status" value="1"/>
</dbReference>
<organism evidence="4 5">
    <name type="scientific">Taphrina deformans (strain PYCC 5710 / ATCC 11124 / CBS 356.35 / IMI 108563 / JCM 9778 / NBRC 8474)</name>
    <name type="common">Peach leaf curl fungus</name>
    <name type="synonym">Lalaria deformans</name>
    <dbReference type="NCBI Taxonomy" id="1097556"/>
    <lineage>
        <taxon>Eukaryota</taxon>
        <taxon>Fungi</taxon>
        <taxon>Dikarya</taxon>
        <taxon>Ascomycota</taxon>
        <taxon>Taphrinomycotina</taxon>
        <taxon>Taphrinomycetes</taxon>
        <taxon>Taphrinales</taxon>
        <taxon>Taphrinaceae</taxon>
        <taxon>Taphrina</taxon>
    </lineage>
</organism>
<evidence type="ECO:0000259" key="3">
    <source>
        <dbReference type="Pfam" id="PF07743"/>
    </source>
</evidence>
<evidence type="ECO:0000256" key="1">
    <source>
        <dbReference type="ARBA" id="ARBA00010476"/>
    </source>
</evidence>
<dbReference type="GO" id="GO:0001671">
    <property type="term" value="F:ATPase activator activity"/>
    <property type="evidence" value="ECO:0007669"/>
    <property type="project" value="InterPro"/>
</dbReference>
<reference evidence="4 5" key="1">
    <citation type="journal article" date="2013" name="MBio">
        <title>Genome sequencing of the plant pathogen Taphrina deformans, the causal agent of peach leaf curl.</title>
        <authorList>
            <person name="Cisse O.H."/>
            <person name="Almeida J.M.G.C.F."/>
            <person name="Fonseca A."/>
            <person name="Kumar A.A."/>
            <person name="Salojaervi J."/>
            <person name="Overmyer K."/>
            <person name="Hauser P.M."/>
            <person name="Pagni M."/>
        </authorList>
    </citation>
    <scope>NUCLEOTIDE SEQUENCE [LARGE SCALE GENOMIC DNA]</scope>
    <source>
        <strain evidence="5">PYCC 5710 / ATCC 11124 / CBS 356.35 / IMI 108563 / JCM 9778 / NBRC 8474</strain>
    </source>
</reference>
<dbReference type="eggNOG" id="KOG3192">
    <property type="taxonomic scope" value="Eukaryota"/>
</dbReference>
<dbReference type="GO" id="GO:0044571">
    <property type="term" value="P:[2Fe-2S] cluster assembly"/>
    <property type="evidence" value="ECO:0007669"/>
    <property type="project" value="InterPro"/>
</dbReference>
<keyword evidence="2" id="KW-0143">Chaperone</keyword>
<dbReference type="NCBIfam" id="TIGR00714">
    <property type="entry name" value="hscB"/>
    <property type="match status" value="1"/>
</dbReference>
<evidence type="ECO:0000313" key="4">
    <source>
        <dbReference type="EMBL" id="CCG82696.1"/>
    </source>
</evidence>
<dbReference type="GO" id="GO:0051087">
    <property type="term" value="F:protein-folding chaperone binding"/>
    <property type="evidence" value="ECO:0007669"/>
    <property type="project" value="InterPro"/>
</dbReference>
<name>R4XH37_TAPDE</name>
<proteinExistence type="inferred from homology"/>
<sequence>MRREFLKMQQKVHPDRFSNDEKKRLVAESTSSLLNKAYTTLQQPLPRAEYLLRINGFDMAAEGEKLTDSAVLMTVMDAREQIEEAQSEADLEGVKQEAKELIDNELKTLADLFSQAKWQDAKTSAVKLRYWLNIQKAATDWEPGSEVRLEH</sequence>
<dbReference type="Gene3D" id="1.10.287.110">
    <property type="entry name" value="DnaJ domain"/>
    <property type="match status" value="1"/>
</dbReference>
<dbReference type="InterPro" id="IPR009073">
    <property type="entry name" value="HscB_oligo_C"/>
</dbReference>
<comment type="caution">
    <text evidence="4">The sequence shown here is derived from an EMBL/GenBank/DDBJ whole genome shotgun (WGS) entry which is preliminary data.</text>
</comment>
<dbReference type="PANTHER" id="PTHR14021">
    <property type="entry name" value="IRON-SULFUR CLUSTER CO-CHAPERONE PROTEIN HSCB"/>
    <property type="match status" value="1"/>
</dbReference>
<comment type="similarity">
    <text evidence="1">Belongs to the HscB family.</text>
</comment>
<dbReference type="Proteomes" id="UP000013776">
    <property type="component" value="Unassembled WGS sequence"/>
</dbReference>
<dbReference type="PANTHER" id="PTHR14021:SF15">
    <property type="entry name" value="IRON-SULFUR CLUSTER CO-CHAPERONE PROTEIN HSCB"/>
    <property type="match status" value="1"/>
</dbReference>
<dbReference type="GO" id="GO:0051259">
    <property type="term" value="P:protein complex oligomerization"/>
    <property type="evidence" value="ECO:0007669"/>
    <property type="project" value="InterPro"/>
</dbReference>
<dbReference type="EMBL" id="CAHR02000096">
    <property type="protein sequence ID" value="CCG82696.1"/>
    <property type="molecule type" value="Genomic_DNA"/>
</dbReference>
<dbReference type="InterPro" id="IPR036386">
    <property type="entry name" value="HscB_C_sf"/>
</dbReference>
<dbReference type="Gene3D" id="1.20.1280.20">
    <property type="entry name" value="HscB, C-terminal domain"/>
    <property type="match status" value="1"/>
</dbReference>
<dbReference type="OrthoDB" id="448954at2759"/>
<dbReference type="GO" id="GO:0005739">
    <property type="term" value="C:mitochondrion"/>
    <property type="evidence" value="ECO:0007669"/>
    <property type="project" value="TreeGrafter"/>
</dbReference>
<keyword evidence="5" id="KW-1185">Reference proteome</keyword>
<dbReference type="InterPro" id="IPR036869">
    <property type="entry name" value="J_dom_sf"/>
</dbReference>
<feature type="domain" description="Co-chaperone HscB C-terminal oligomerisation" evidence="3">
    <location>
        <begin position="68"/>
        <end position="137"/>
    </location>
</feature>
<dbReference type="AlphaFoldDB" id="R4XH37"/>
<protein>
    <recommendedName>
        <fullName evidence="3">Co-chaperone HscB C-terminal oligomerisation domain-containing protein</fullName>
    </recommendedName>
</protein>
<accession>R4XH37</accession>
<dbReference type="InterPro" id="IPR004640">
    <property type="entry name" value="HscB"/>
</dbReference>
<dbReference type="Pfam" id="PF07743">
    <property type="entry name" value="HSCB_C"/>
    <property type="match status" value="1"/>
</dbReference>
<evidence type="ECO:0000313" key="5">
    <source>
        <dbReference type="Proteomes" id="UP000013776"/>
    </source>
</evidence>
<dbReference type="SUPFAM" id="SSF46565">
    <property type="entry name" value="Chaperone J-domain"/>
    <property type="match status" value="1"/>
</dbReference>
<gene>
    <name evidence="4" type="ORF">TAPDE_002822</name>
</gene>
<dbReference type="STRING" id="1097556.R4XH37"/>